<comment type="caution">
    <text evidence="2">The sequence shown here is derived from an EMBL/GenBank/DDBJ whole genome shotgun (WGS) entry which is preliminary data.</text>
</comment>
<keyword evidence="3" id="KW-1185">Reference proteome</keyword>
<dbReference type="EMBL" id="BTGU01020404">
    <property type="protein sequence ID" value="GMN75539.1"/>
    <property type="molecule type" value="Genomic_DNA"/>
</dbReference>
<evidence type="ECO:0000256" key="1">
    <source>
        <dbReference type="SAM" id="Phobius"/>
    </source>
</evidence>
<organism evidence="2 3">
    <name type="scientific">Ficus carica</name>
    <name type="common">Common fig</name>
    <dbReference type="NCBI Taxonomy" id="3494"/>
    <lineage>
        <taxon>Eukaryota</taxon>
        <taxon>Viridiplantae</taxon>
        <taxon>Streptophyta</taxon>
        <taxon>Embryophyta</taxon>
        <taxon>Tracheophyta</taxon>
        <taxon>Spermatophyta</taxon>
        <taxon>Magnoliopsida</taxon>
        <taxon>eudicotyledons</taxon>
        <taxon>Gunneridae</taxon>
        <taxon>Pentapetalae</taxon>
        <taxon>rosids</taxon>
        <taxon>fabids</taxon>
        <taxon>Rosales</taxon>
        <taxon>Moraceae</taxon>
        <taxon>Ficeae</taxon>
        <taxon>Ficus</taxon>
    </lineage>
</organism>
<dbReference type="AlphaFoldDB" id="A0AA88EQ56"/>
<evidence type="ECO:0000313" key="3">
    <source>
        <dbReference type="Proteomes" id="UP001187192"/>
    </source>
</evidence>
<feature type="transmembrane region" description="Helical" evidence="1">
    <location>
        <begin position="18"/>
        <end position="40"/>
    </location>
</feature>
<accession>A0AA88EQ56</accession>
<keyword evidence="1" id="KW-0472">Membrane</keyword>
<name>A0AA88EQ56_FICCA</name>
<proteinExistence type="predicted"/>
<dbReference type="Proteomes" id="UP001187192">
    <property type="component" value="Unassembled WGS sequence"/>
</dbReference>
<sequence>MDGSLDARHRLPASKFGLYAHSAVGFLVVVVAAAAAAAAMW</sequence>
<keyword evidence="1" id="KW-1133">Transmembrane helix</keyword>
<gene>
    <name evidence="2" type="ORF">TIFTF001_056321</name>
</gene>
<reference evidence="2" key="1">
    <citation type="submission" date="2023-07" db="EMBL/GenBank/DDBJ databases">
        <title>draft genome sequence of fig (Ficus carica).</title>
        <authorList>
            <person name="Takahashi T."/>
            <person name="Nishimura K."/>
        </authorList>
    </citation>
    <scope>NUCLEOTIDE SEQUENCE</scope>
</reference>
<protein>
    <submittedName>
        <fullName evidence="2">Uncharacterized protein</fullName>
    </submittedName>
</protein>
<keyword evidence="1" id="KW-0812">Transmembrane</keyword>
<evidence type="ECO:0000313" key="2">
    <source>
        <dbReference type="EMBL" id="GMN75539.1"/>
    </source>
</evidence>